<evidence type="ECO:0000313" key="1">
    <source>
        <dbReference type="EMBL" id="KIJ91511.1"/>
    </source>
</evidence>
<dbReference type="OrthoDB" id="2546621at2759"/>
<organism evidence="1 2">
    <name type="scientific">Laccaria amethystina LaAM-08-1</name>
    <dbReference type="NCBI Taxonomy" id="1095629"/>
    <lineage>
        <taxon>Eukaryota</taxon>
        <taxon>Fungi</taxon>
        <taxon>Dikarya</taxon>
        <taxon>Basidiomycota</taxon>
        <taxon>Agaricomycotina</taxon>
        <taxon>Agaricomycetes</taxon>
        <taxon>Agaricomycetidae</taxon>
        <taxon>Agaricales</taxon>
        <taxon>Agaricineae</taxon>
        <taxon>Hydnangiaceae</taxon>
        <taxon>Laccaria</taxon>
    </lineage>
</organism>
<name>A0A0C9X1N7_9AGAR</name>
<keyword evidence="2" id="KW-1185">Reference proteome</keyword>
<dbReference type="Proteomes" id="UP000054477">
    <property type="component" value="Unassembled WGS sequence"/>
</dbReference>
<dbReference type="HOGENOM" id="CLU_147106_0_0_1"/>
<gene>
    <name evidence="1" type="ORF">K443DRAFT_135483</name>
</gene>
<reference evidence="1 2" key="1">
    <citation type="submission" date="2014-04" db="EMBL/GenBank/DDBJ databases">
        <authorList>
            <consortium name="DOE Joint Genome Institute"/>
            <person name="Kuo A."/>
            <person name="Kohler A."/>
            <person name="Nagy L.G."/>
            <person name="Floudas D."/>
            <person name="Copeland A."/>
            <person name="Barry K.W."/>
            <person name="Cichocki N."/>
            <person name="Veneault-Fourrey C."/>
            <person name="LaButti K."/>
            <person name="Lindquist E.A."/>
            <person name="Lipzen A."/>
            <person name="Lundell T."/>
            <person name="Morin E."/>
            <person name="Murat C."/>
            <person name="Sun H."/>
            <person name="Tunlid A."/>
            <person name="Henrissat B."/>
            <person name="Grigoriev I.V."/>
            <person name="Hibbett D.S."/>
            <person name="Martin F."/>
            <person name="Nordberg H.P."/>
            <person name="Cantor M.N."/>
            <person name="Hua S.X."/>
        </authorList>
    </citation>
    <scope>NUCLEOTIDE SEQUENCE [LARGE SCALE GENOMIC DNA]</scope>
    <source>
        <strain evidence="1 2">LaAM-08-1</strain>
    </source>
</reference>
<sequence length="112" mass="12558">MDPYAEKIINILQPSKYPYPHQPPSLQDALISYLSTSPSSTEPPSYNGAAHPFFPPNLFQLASAQLLHSSQDDIEWSTDTIRSAQDLLFQFTIGESAEQPKWDHTPIITETV</sequence>
<dbReference type="AlphaFoldDB" id="A0A0C9X1N7"/>
<evidence type="ECO:0000313" key="2">
    <source>
        <dbReference type="Proteomes" id="UP000054477"/>
    </source>
</evidence>
<protein>
    <submittedName>
        <fullName evidence="1">Uncharacterized protein</fullName>
    </submittedName>
</protein>
<accession>A0A0C9X1N7</accession>
<proteinExistence type="predicted"/>
<reference evidence="2" key="2">
    <citation type="submission" date="2015-01" db="EMBL/GenBank/DDBJ databases">
        <title>Evolutionary Origins and Diversification of the Mycorrhizal Mutualists.</title>
        <authorList>
            <consortium name="DOE Joint Genome Institute"/>
            <consortium name="Mycorrhizal Genomics Consortium"/>
            <person name="Kohler A."/>
            <person name="Kuo A."/>
            <person name="Nagy L.G."/>
            <person name="Floudas D."/>
            <person name="Copeland A."/>
            <person name="Barry K.W."/>
            <person name="Cichocki N."/>
            <person name="Veneault-Fourrey C."/>
            <person name="LaButti K."/>
            <person name="Lindquist E.A."/>
            <person name="Lipzen A."/>
            <person name="Lundell T."/>
            <person name="Morin E."/>
            <person name="Murat C."/>
            <person name="Riley R."/>
            <person name="Ohm R."/>
            <person name="Sun H."/>
            <person name="Tunlid A."/>
            <person name="Henrissat B."/>
            <person name="Grigoriev I.V."/>
            <person name="Hibbett D.S."/>
            <person name="Martin F."/>
        </authorList>
    </citation>
    <scope>NUCLEOTIDE SEQUENCE [LARGE SCALE GENOMIC DNA]</scope>
    <source>
        <strain evidence="2">LaAM-08-1</strain>
    </source>
</reference>
<dbReference type="EMBL" id="KN838997">
    <property type="protein sequence ID" value="KIJ91511.1"/>
    <property type="molecule type" value="Genomic_DNA"/>
</dbReference>